<proteinExistence type="predicted"/>
<protein>
    <submittedName>
        <fullName evidence="4">Glycosyltransferase family 1 protein</fullName>
    </submittedName>
</protein>
<feature type="region of interest" description="Disordered" evidence="1">
    <location>
        <begin position="383"/>
        <end position="402"/>
    </location>
</feature>
<evidence type="ECO:0000313" key="4">
    <source>
        <dbReference type="EMBL" id="TAJ43684.1"/>
    </source>
</evidence>
<dbReference type="Proteomes" id="UP000292580">
    <property type="component" value="Unassembled WGS sequence"/>
</dbReference>
<dbReference type="Pfam" id="PF13439">
    <property type="entry name" value="Glyco_transf_4"/>
    <property type="match status" value="1"/>
</dbReference>
<dbReference type="OrthoDB" id="132546at2157"/>
<dbReference type="GO" id="GO:0016757">
    <property type="term" value="F:glycosyltransferase activity"/>
    <property type="evidence" value="ECO:0007669"/>
    <property type="project" value="InterPro"/>
</dbReference>
<feature type="domain" description="Glycosyl transferase family 1" evidence="2">
    <location>
        <begin position="190"/>
        <end position="343"/>
    </location>
</feature>
<evidence type="ECO:0000259" key="3">
    <source>
        <dbReference type="Pfam" id="PF13439"/>
    </source>
</evidence>
<sequence>MKILRVVSDLYPSVVGGVGLHAHEMSRLQARAGHEVTVITYRTDSQQLSSEEGDGYQIFRLNAPIKIFGNSISFSLFQRLLKNFNSYDVVHAHSHLFFSTLLCTLVHRFRSTPLVVTNHGLVSQTAPAWLQRIYIPTVGKWIFQSADAIICYTETERSQLIDLGVPSSKIHVIHNGIETDVFIPSISCSPKKQILWIGRFTPGKGVEYLLKGFQIFSREYPDYSLMMIGRGPLKDEFIDMIKEMELGDKVTLQDFIPNHELPGLYQDSSFFVLPSLEEGVPRTILEGMACGKPVVCTELPQLVDIVSGCGMLVPLRDSEALADALSRLAEDPHLASSIGKAGRVNVVSHFSWEDTVSRTLDLYDSLISSRSLGRPVSGDCDRTGALEKISGSPDSERIGRSL</sequence>
<feature type="domain" description="Glycosyltransferase subfamily 4-like N-terminal" evidence="3">
    <location>
        <begin position="15"/>
        <end position="180"/>
    </location>
</feature>
<accession>A0A483CRS9</accession>
<dbReference type="Pfam" id="PF00534">
    <property type="entry name" value="Glycos_transf_1"/>
    <property type="match status" value="1"/>
</dbReference>
<name>A0A483CRS9_9EURY</name>
<dbReference type="EMBL" id="PGCL01000004">
    <property type="protein sequence ID" value="TAJ43684.1"/>
    <property type="molecule type" value="Genomic_DNA"/>
</dbReference>
<dbReference type="InterPro" id="IPR001296">
    <property type="entry name" value="Glyco_trans_1"/>
</dbReference>
<dbReference type="PANTHER" id="PTHR45947">
    <property type="entry name" value="SULFOQUINOVOSYL TRANSFERASE SQD2"/>
    <property type="match status" value="1"/>
</dbReference>
<dbReference type="RefSeq" id="WP_130647458.1">
    <property type="nucleotide sequence ID" value="NZ_PGCL01000004.1"/>
</dbReference>
<evidence type="ECO:0000259" key="2">
    <source>
        <dbReference type="Pfam" id="PF00534"/>
    </source>
</evidence>
<dbReference type="SUPFAM" id="SSF53756">
    <property type="entry name" value="UDP-Glycosyltransferase/glycogen phosphorylase"/>
    <property type="match status" value="1"/>
</dbReference>
<comment type="caution">
    <text evidence="4">The sequence shown here is derived from an EMBL/GenBank/DDBJ whole genome shotgun (WGS) entry which is preliminary data.</text>
</comment>
<dbReference type="InterPro" id="IPR050194">
    <property type="entry name" value="Glycosyltransferase_grp1"/>
</dbReference>
<reference evidence="4 5" key="1">
    <citation type="submission" date="2017-11" db="EMBL/GenBank/DDBJ databases">
        <title>Isolation and Characterization of Methanofollis Species from Methane Seep Offshore SW Taiwan.</title>
        <authorList>
            <person name="Teng N.-H."/>
            <person name="Lai M.-C."/>
            <person name="Chen S.-C."/>
        </authorList>
    </citation>
    <scope>NUCLEOTIDE SEQUENCE [LARGE SCALE GENOMIC DNA]</scope>
    <source>
        <strain evidence="4 5">FWC-SCC2</strain>
    </source>
</reference>
<dbReference type="AlphaFoldDB" id="A0A483CRS9"/>
<gene>
    <name evidence="4" type="ORF">CUJ86_10125</name>
</gene>
<keyword evidence="5" id="KW-1185">Reference proteome</keyword>
<evidence type="ECO:0000256" key="1">
    <source>
        <dbReference type="SAM" id="MobiDB-lite"/>
    </source>
</evidence>
<dbReference type="Gene3D" id="3.40.50.2000">
    <property type="entry name" value="Glycogen Phosphorylase B"/>
    <property type="match status" value="2"/>
</dbReference>
<dbReference type="PANTHER" id="PTHR45947:SF3">
    <property type="entry name" value="SULFOQUINOVOSYL TRANSFERASE SQD2"/>
    <property type="match status" value="1"/>
</dbReference>
<evidence type="ECO:0000313" key="5">
    <source>
        <dbReference type="Proteomes" id="UP000292580"/>
    </source>
</evidence>
<keyword evidence="4" id="KW-0808">Transferase</keyword>
<dbReference type="CDD" id="cd03801">
    <property type="entry name" value="GT4_PimA-like"/>
    <property type="match status" value="1"/>
</dbReference>
<organism evidence="4 5">
    <name type="scientific">Methanofollis fontis</name>
    <dbReference type="NCBI Taxonomy" id="2052832"/>
    <lineage>
        <taxon>Archaea</taxon>
        <taxon>Methanobacteriati</taxon>
        <taxon>Methanobacteriota</taxon>
        <taxon>Stenosarchaea group</taxon>
        <taxon>Methanomicrobia</taxon>
        <taxon>Methanomicrobiales</taxon>
        <taxon>Methanomicrobiaceae</taxon>
        <taxon>Methanofollis</taxon>
    </lineage>
</organism>
<dbReference type="InterPro" id="IPR028098">
    <property type="entry name" value="Glyco_trans_4-like_N"/>
</dbReference>